<dbReference type="Proteomes" id="UP000250140">
    <property type="component" value="Unassembled WGS sequence"/>
</dbReference>
<feature type="region of interest" description="Disordered" evidence="1">
    <location>
        <begin position="61"/>
        <end position="190"/>
    </location>
</feature>
<name>A0A8E2F1C2_9PEZI</name>
<organism evidence="2 3">
    <name type="scientific">Glonium stellatum</name>
    <dbReference type="NCBI Taxonomy" id="574774"/>
    <lineage>
        <taxon>Eukaryota</taxon>
        <taxon>Fungi</taxon>
        <taxon>Dikarya</taxon>
        <taxon>Ascomycota</taxon>
        <taxon>Pezizomycotina</taxon>
        <taxon>Dothideomycetes</taxon>
        <taxon>Pleosporomycetidae</taxon>
        <taxon>Gloniales</taxon>
        <taxon>Gloniaceae</taxon>
        <taxon>Glonium</taxon>
    </lineage>
</organism>
<evidence type="ECO:0000313" key="2">
    <source>
        <dbReference type="EMBL" id="OCL08731.1"/>
    </source>
</evidence>
<accession>A0A8E2F1C2</accession>
<feature type="compositionally biased region" description="Polar residues" evidence="1">
    <location>
        <begin position="119"/>
        <end position="128"/>
    </location>
</feature>
<gene>
    <name evidence="2" type="ORF">AOQ84DRAFT_34976</name>
</gene>
<dbReference type="AlphaFoldDB" id="A0A8E2F1C2"/>
<feature type="compositionally biased region" description="Basic residues" evidence="1">
    <location>
        <begin position="109"/>
        <end position="118"/>
    </location>
</feature>
<feature type="compositionally biased region" description="Pro residues" evidence="1">
    <location>
        <begin position="61"/>
        <end position="79"/>
    </location>
</feature>
<protein>
    <submittedName>
        <fullName evidence="2">Uncharacterized protein</fullName>
    </submittedName>
</protein>
<dbReference type="EMBL" id="KV749602">
    <property type="protein sequence ID" value="OCL08731.1"/>
    <property type="molecule type" value="Genomic_DNA"/>
</dbReference>
<evidence type="ECO:0000313" key="3">
    <source>
        <dbReference type="Proteomes" id="UP000250140"/>
    </source>
</evidence>
<sequence>MNTLNTLNSPLQVPQARQVFSPPSSHAPTTVGFCSPLPPLAYHHCHQPPLLPLLPLLPPSSPSPSPPLLPLPLPLPPHCSPSKPSPVSRSQNPHFPPAGLTAHNLLPARRPRRHKATQSHKCTVTHSSHIPARTENHHQTGNPGLEKMGNLQANPTTAPRARSSLSLSLSPSPFLPSLPSAASKASQPVS</sequence>
<keyword evidence="3" id="KW-1185">Reference proteome</keyword>
<reference evidence="2 3" key="1">
    <citation type="journal article" date="2016" name="Nat. Commun.">
        <title>Ectomycorrhizal ecology is imprinted in the genome of the dominant symbiotic fungus Cenococcum geophilum.</title>
        <authorList>
            <consortium name="DOE Joint Genome Institute"/>
            <person name="Peter M."/>
            <person name="Kohler A."/>
            <person name="Ohm R.A."/>
            <person name="Kuo A."/>
            <person name="Krutzmann J."/>
            <person name="Morin E."/>
            <person name="Arend M."/>
            <person name="Barry K.W."/>
            <person name="Binder M."/>
            <person name="Choi C."/>
            <person name="Clum A."/>
            <person name="Copeland A."/>
            <person name="Grisel N."/>
            <person name="Haridas S."/>
            <person name="Kipfer T."/>
            <person name="LaButti K."/>
            <person name="Lindquist E."/>
            <person name="Lipzen A."/>
            <person name="Maire R."/>
            <person name="Meier B."/>
            <person name="Mihaltcheva S."/>
            <person name="Molinier V."/>
            <person name="Murat C."/>
            <person name="Poggeler S."/>
            <person name="Quandt C.A."/>
            <person name="Sperisen C."/>
            <person name="Tritt A."/>
            <person name="Tisserant E."/>
            <person name="Crous P.W."/>
            <person name="Henrissat B."/>
            <person name="Nehls U."/>
            <person name="Egli S."/>
            <person name="Spatafora J.W."/>
            <person name="Grigoriev I.V."/>
            <person name="Martin F.M."/>
        </authorList>
    </citation>
    <scope>NUCLEOTIDE SEQUENCE [LARGE SCALE GENOMIC DNA]</scope>
    <source>
        <strain evidence="2 3">CBS 207.34</strain>
    </source>
</reference>
<proteinExistence type="predicted"/>
<evidence type="ECO:0000256" key="1">
    <source>
        <dbReference type="SAM" id="MobiDB-lite"/>
    </source>
</evidence>
<feature type="compositionally biased region" description="Low complexity" evidence="1">
    <location>
        <begin position="158"/>
        <end position="190"/>
    </location>
</feature>